<accession>A0A0C7R2B0</accession>
<organism evidence="1 2">
    <name type="scientific">Paraclostridium sordellii</name>
    <name type="common">Clostridium sordellii</name>
    <dbReference type="NCBI Taxonomy" id="1505"/>
    <lineage>
        <taxon>Bacteria</taxon>
        <taxon>Bacillati</taxon>
        <taxon>Bacillota</taxon>
        <taxon>Clostridia</taxon>
        <taxon>Peptostreptococcales</taxon>
        <taxon>Peptostreptococcaceae</taxon>
        <taxon>Paraclostridium</taxon>
    </lineage>
</organism>
<dbReference type="RefSeq" id="WP_055341516.1">
    <property type="nucleotide sequence ID" value="NZ_CEKZ01000003.1"/>
</dbReference>
<gene>
    <name evidence="1" type="ORF">R28058_07231</name>
</gene>
<sequence>MRDFSPLSQWIKGQSKLPLFSTIEKIEPLFEYGSFLSLDKHYYLHEIDKATAQSLSISWTNTEIYISKARKVLNTDLITVLDDSKTAALKSELGEPPSHCYPIYIVSVGEGELERVVYIGKTSSKKNRFSGGHKVAIKLHNPEYEGLVKNIYFCCVVFLTPNKDYLPLEWIQPKEKALDLLDSVESHLIYSFLPELNVQKKNKNYSKYDMNFHIQNFSNHSNFLDGTFV</sequence>
<proteinExistence type="predicted"/>
<protein>
    <recommendedName>
        <fullName evidence="3">GIY-YIG domain-containing protein</fullName>
    </recommendedName>
</protein>
<dbReference type="OrthoDB" id="2819873at2"/>
<name>A0A0C7R2B0_PARSO</name>
<reference evidence="1 2" key="1">
    <citation type="submission" date="2015-01" db="EMBL/GenBank/DDBJ databases">
        <authorList>
            <person name="Aslett A.Martin."/>
            <person name="De Silva Nishadi"/>
        </authorList>
    </citation>
    <scope>NUCLEOTIDE SEQUENCE [LARGE SCALE GENOMIC DNA]</scope>
    <source>
        <strain evidence="1 2">R28058</strain>
    </source>
</reference>
<dbReference type="Proteomes" id="UP000049127">
    <property type="component" value="Unassembled WGS sequence"/>
</dbReference>
<evidence type="ECO:0000313" key="2">
    <source>
        <dbReference type="Proteomes" id="UP000049127"/>
    </source>
</evidence>
<dbReference type="EMBL" id="CEKZ01000003">
    <property type="protein sequence ID" value="CEQ02990.1"/>
    <property type="molecule type" value="Genomic_DNA"/>
</dbReference>
<evidence type="ECO:0008006" key="3">
    <source>
        <dbReference type="Google" id="ProtNLM"/>
    </source>
</evidence>
<dbReference type="AlphaFoldDB" id="A0A0C7R2B0"/>
<evidence type="ECO:0000313" key="1">
    <source>
        <dbReference type="EMBL" id="CEQ02990.1"/>
    </source>
</evidence>